<name>A0A0Q9YBG2_9GAMM</name>
<comment type="caution">
    <text evidence="1">The sequence shown here is derived from an EMBL/GenBank/DDBJ whole genome shotgun (WGS) entry which is preliminary data.</text>
</comment>
<evidence type="ECO:0000313" key="2">
    <source>
        <dbReference type="EMBL" id="MCS5709120.1"/>
    </source>
</evidence>
<dbReference type="EMBL" id="LKHV02000001">
    <property type="protein sequence ID" value="MCS5709120.1"/>
    <property type="molecule type" value="Genomic_DNA"/>
</dbReference>
<reference evidence="1" key="1">
    <citation type="submission" date="2015-09" db="EMBL/GenBank/DDBJ databases">
        <title>Draft Genome Sequences of Two Novel Amoeba-resistant Intranuclear Bacteria, Candidatus Berkiella cookevillensis and Candidatus Berkiella aquae.</title>
        <authorList>
            <person name="Mehari Y.T."/>
            <person name="Arivett B.A."/>
            <person name="Farone A.L."/>
            <person name="Gunderson J.H."/>
            <person name="Farone M.B."/>
        </authorList>
    </citation>
    <scope>NUCLEOTIDE SEQUENCE [LARGE SCALE GENOMIC DNA]</scope>
    <source>
        <strain evidence="1">CC99</strain>
    </source>
</reference>
<dbReference type="EMBL" id="LKHV01000010">
    <property type="protein sequence ID" value="KRG17952.1"/>
    <property type="molecule type" value="Genomic_DNA"/>
</dbReference>
<evidence type="ECO:0000313" key="3">
    <source>
        <dbReference type="Proteomes" id="UP000051494"/>
    </source>
</evidence>
<evidence type="ECO:0000313" key="1">
    <source>
        <dbReference type="EMBL" id="KRG17952.1"/>
    </source>
</evidence>
<dbReference type="RefSeq" id="WP_057625014.1">
    <property type="nucleotide sequence ID" value="NZ_LKHV02000001.1"/>
</dbReference>
<organism evidence="1">
    <name type="scientific">Candidatus Berkiella cookevillensis</name>
    <dbReference type="NCBI Taxonomy" id="437022"/>
    <lineage>
        <taxon>Bacteria</taxon>
        <taxon>Pseudomonadati</taxon>
        <taxon>Pseudomonadota</taxon>
        <taxon>Gammaproteobacteria</taxon>
        <taxon>Candidatus Berkiellales</taxon>
        <taxon>Candidatus Berkiellaceae</taxon>
        <taxon>Candidatus Berkiella</taxon>
    </lineage>
</organism>
<gene>
    <name evidence="2" type="ORF">CC99x_009405</name>
    <name evidence="1" type="ORF">CC99x_01908</name>
</gene>
<proteinExistence type="predicted"/>
<dbReference type="AlphaFoldDB" id="A0A0Q9YBG2"/>
<dbReference type="OrthoDB" id="9879029at2"/>
<keyword evidence="3" id="KW-1185">Reference proteome</keyword>
<reference evidence="2" key="2">
    <citation type="journal article" date="2016" name="Genome Announc.">
        <title>Draft Genome Sequences of Two Novel Amoeba-Resistant Intranuclear Bacteria, 'Candidatus Berkiella cookevillensis' and 'Candidatus Berkiella aquae'.</title>
        <authorList>
            <person name="Mehari Y.T."/>
            <person name="Arivett B.A."/>
            <person name="Farone A.L."/>
            <person name="Gunderson J.H."/>
            <person name="Farone M.B."/>
        </authorList>
    </citation>
    <scope>NUCLEOTIDE SEQUENCE</scope>
    <source>
        <strain evidence="2">CC99</strain>
    </source>
</reference>
<protein>
    <submittedName>
        <fullName evidence="1">Uncharacterized protein</fullName>
    </submittedName>
</protein>
<dbReference type="Proteomes" id="UP000051494">
    <property type="component" value="Unassembled WGS sequence"/>
</dbReference>
<reference evidence="2" key="3">
    <citation type="submission" date="2021-06" db="EMBL/GenBank/DDBJ databases">
        <title>Genomic Description and Analysis of Intracellular Bacteria, Candidatus Berkiella cookevillensis and Candidatus Berkiella aquae.</title>
        <authorList>
            <person name="Kidane D.T."/>
            <person name="Mehari Y.T."/>
            <person name="Rice F.C."/>
            <person name="Arivett B.A."/>
            <person name="Farone A.L."/>
            <person name="Berk S.G."/>
            <person name="Farone M.B."/>
        </authorList>
    </citation>
    <scope>NUCLEOTIDE SEQUENCE</scope>
    <source>
        <strain evidence="2">CC99</strain>
    </source>
</reference>
<accession>A0A0Q9YBG2</accession>
<sequence length="229" mass="26004">MSKSTEGVVIPSNQNRSFHILPEHIEQELSAAHIPLASLLKIARSQFVQDVKKAIGVIANQSLPLSVVPALEAVLLESDHYLEHGNESSFVHTCERAIHVCGQGWNYLSYWVSTEQSTCYSIFWGLKAAIEKHNKYMVMYQGSKNDGQPKNDPFLPKKENNNIAQLLEWRKKLLAKASHQQAPSKLMDILKAKAKKFQENLHNNLSSNSAHGLDRYLYVRQKVRSEKQK</sequence>